<sequence length="254" mass="27122">MYARLALFCSLALATVADRDGKRWVWEDNHRSESRHREADPRYEVFENSDLDYNQPPNRPFFGGGGGGGGGVKPLKPLAPNERPGGVYGGLDDLDAGYGELQSPSYYPEEVAGGAGILTGPVPSWMKEKPFKNFDKCKCTQRFNCPSPGISYGHCDVGKQYCCFTVDKNNHVGEPLPSRPVHSIENGILVGPGGPVDPVPGVNVNPRPPRPGGYPRPGHGAGFGLRPSFSAGNSYSAQNGILVGPGGPVDRPYG</sequence>
<proteinExistence type="predicted"/>
<feature type="region of interest" description="Disordered" evidence="1">
    <location>
        <begin position="205"/>
        <end position="226"/>
    </location>
</feature>
<organism evidence="3 4">
    <name type="scientific">Exocentrus adspersus</name>
    <dbReference type="NCBI Taxonomy" id="1586481"/>
    <lineage>
        <taxon>Eukaryota</taxon>
        <taxon>Metazoa</taxon>
        <taxon>Ecdysozoa</taxon>
        <taxon>Arthropoda</taxon>
        <taxon>Hexapoda</taxon>
        <taxon>Insecta</taxon>
        <taxon>Pterygota</taxon>
        <taxon>Neoptera</taxon>
        <taxon>Endopterygota</taxon>
        <taxon>Coleoptera</taxon>
        <taxon>Polyphaga</taxon>
        <taxon>Cucujiformia</taxon>
        <taxon>Chrysomeloidea</taxon>
        <taxon>Cerambycidae</taxon>
        <taxon>Lamiinae</taxon>
        <taxon>Acanthocinini</taxon>
        <taxon>Exocentrus</taxon>
    </lineage>
</organism>
<accession>A0AAV8VSR3</accession>
<name>A0AAV8VSR3_9CUCU</name>
<reference evidence="3 4" key="1">
    <citation type="journal article" date="2023" name="Insect Mol. Biol.">
        <title>Genome sequencing provides insights into the evolution of gene families encoding plant cell wall-degrading enzymes in longhorned beetles.</title>
        <authorList>
            <person name="Shin N.R."/>
            <person name="Okamura Y."/>
            <person name="Kirsch R."/>
            <person name="Pauchet Y."/>
        </authorList>
    </citation>
    <scope>NUCLEOTIDE SEQUENCE [LARGE SCALE GENOMIC DNA]</scope>
    <source>
        <strain evidence="3">EAD_L_NR</strain>
    </source>
</reference>
<feature type="signal peptide" evidence="2">
    <location>
        <begin position="1"/>
        <end position="17"/>
    </location>
</feature>
<comment type="caution">
    <text evidence="3">The sequence shown here is derived from an EMBL/GenBank/DDBJ whole genome shotgun (WGS) entry which is preliminary data.</text>
</comment>
<keyword evidence="2" id="KW-0732">Signal</keyword>
<dbReference type="AlphaFoldDB" id="A0AAV8VSR3"/>
<gene>
    <name evidence="3" type="ORF">NQ315_002306</name>
</gene>
<evidence type="ECO:0000256" key="2">
    <source>
        <dbReference type="SAM" id="SignalP"/>
    </source>
</evidence>
<evidence type="ECO:0000313" key="3">
    <source>
        <dbReference type="EMBL" id="KAJ8917288.1"/>
    </source>
</evidence>
<feature type="chain" id="PRO_5043731674" evidence="2">
    <location>
        <begin position="18"/>
        <end position="254"/>
    </location>
</feature>
<dbReference type="EMBL" id="JANEYG010000034">
    <property type="protein sequence ID" value="KAJ8917288.1"/>
    <property type="molecule type" value="Genomic_DNA"/>
</dbReference>
<protein>
    <submittedName>
        <fullName evidence="3">Uncharacterized protein</fullName>
    </submittedName>
</protein>
<keyword evidence="4" id="KW-1185">Reference proteome</keyword>
<dbReference type="Proteomes" id="UP001159042">
    <property type="component" value="Unassembled WGS sequence"/>
</dbReference>
<evidence type="ECO:0000313" key="4">
    <source>
        <dbReference type="Proteomes" id="UP001159042"/>
    </source>
</evidence>
<evidence type="ECO:0000256" key="1">
    <source>
        <dbReference type="SAM" id="MobiDB-lite"/>
    </source>
</evidence>